<keyword evidence="1" id="KW-0812">Transmembrane</keyword>
<keyword evidence="1" id="KW-0472">Membrane</keyword>
<dbReference type="RefSeq" id="WP_015253624.1">
    <property type="nucleotide sequence ID" value="NZ_CAJRAY010000035.1"/>
</dbReference>
<evidence type="ECO:0000313" key="3">
    <source>
        <dbReference type="Proteomes" id="UP000681526"/>
    </source>
</evidence>
<name>A0ABM8V2Z9_THEXY</name>
<accession>A0ABM8V2Z9</accession>
<gene>
    <name evidence="2" type="primary">txxe 1675</name>
    <name evidence="2" type="ORF">TXXE_07625</name>
</gene>
<evidence type="ECO:0000256" key="1">
    <source>
        <dbReference type="SAM" id="Phobius"/>
    </source>
</evidence>
<evidence type="ECO:0000313" key="2">
    <source>
        <dbReference type="EMBL" id="CAG5084232.1"/>
    </source>
</evidence>
<keyword evidence="3" id="KW-1185">Reference proteome</keyword>
<dbReference type="EMBL" id="CAJRAY010000035">
    <property type="protein sequence ID" value="CAG5084232.1"/>
    <property type="molecule type" value="Genomic_DNA"/>
</dbReference>
<comment type="caution">
    <text evidence="2">The sequence shown here is derived from an EMBL/GenBank/DDBJ whole genome shotgun (WGS) entry which is preliminary data.</text>
</comment>
<reference evidence="2 3" key="1">
    <citation type="submission" date="2021-04" db="EMBL/GenBank/DDBJ databases">
        <authorList>
            <person name="Rakotoarivonina H."/>
        </authorList>
    </citation>
    <scope>NUCLEOTIDE SEQUENCE [LARGE SCALE GENOMIC DNA]</scope>
    <source>
        <strain evidence="2 3">XE</strain>
    </source>
</reference>
<keyword evidence="1" id="KW-1133">Transmembrane helix</keyword>
<feature type="transmembrane region" description="Helical" evidence="1">
    <location>
        <begin position="38"/>
        <end position="57"/>
    </location>
</feature>
<sequence length="63" mass="6781">MRRHMPRILVILLLLAAGGVLGGSLLRNTHPRAEIIGWSIGLLFAFLAAFAAAHVFSGERDEG</sequence>
<protein>
    <submittedName>
        <fullName evidence="2">Uncharacterized protein</fullName>
    </submittedName>
</protein>
<dbReference type="Proteomes" id="UP000681526">
    <property type="component" value="Unassembled WGS sequence"/>
</dbReference>
<organism evidence="2 3">
    <name type="scientific">Thermobacillus xylanilyticus</name>
    <dbReference type="NCBI Taxonomy" id="76633"/>
    <lineage>
        <taxon>Bacteria</taxon>
        <taxon>Bacillati</taxon>
        <taxon>Bacillota</taxon>
        <taxon>Bacilli</taxon>
        <taxon>Bacillales</taxon>
        <taxon>Paenibacillaceae</taxon>
        <taxon>Thermobacillus</taxon>
    </lineage>
</organism>
<proteinExistence type="predicted"/>